<feature type="transmembrane region" description="Helical" evidence="7">
    <location>
        <begin position="44"/>
        <end position="65"/>
    </location>
</feature>
<dbReference type="Pfam" id="PF01292">
    <property type="entry name" value="Ni_hydr_CYTB"/>
    <property type="match status" value="1"/>
</dbReference>
<feature type="transmembrane region" description="Helical" evidence="7">
    <location>
        <begin position="177"/>
        <end position="202"/>
    </location>
</feature>
<dbReference type="RefSeq" id="WP_184628101.1">
    <property type="nucleotide sequence ID" value="NZ_JACHCC010000011.1"/>
</dbReference>
<evidence type="ECO:0000313" key="10">
    <source>
        <dbReference type="Proteomes" id="UP000521017"/>
    </source>
</evidence>
<feature type="region of interest" description="Disordered" evidence="6">
    <location>
        <begin position="231"/>
        <end position="254"/>
    </location>
</feature>
<accession>A0A7X0MKC5</accession>
<evidence type="ECO:0000256" key="6">
    <source>
        <dbReference type="SAM" id="MobiDB-lite"/>
    </source>
</evidence>
<dbReference type="InterPro" id="IPR051542">
    <property type="entry name" value="Hydrogenase_cytochrome"/>
</dbReference>
<dbReference type="InterPro" id="IPR016174">
    <property type="entry name" value="Di-haem_cyt_TM"/>
</dbReference>
<evidence type="ECO:0000256" key="2">
    <source>
        <dbReference type="ARBA" id="ARBA00022475"/>
    </source>
</evidence>
<evidence type="ECO:0000256" key="7">
    <source>
        <dbReference type="SAM" id="Phobius"/>
    </source>
</evidence>
<feature type="transmembrane region" description="Helical" evidence="7">
    <location>
        <begin position="71"/>
        <end position="91"/>
    </location>
</feature>
<protein>
    <submittedName>
        <fullName evidence="9">Thiosulfate reductase cytochrome b subunit</fullName>
    </submittedName>
</protein>
<dbReference type="Proteomes" id="UP000521017">
    <property type="component" value="Unassembled WGS sequence"/>
</dbReference>
<feature type="compositionally biased region" description="Basic and acidic residues" evidence="6">
    <location>
        <begin position="240"/>
        <end position="254"/>
    </location>
</feature>
<evidence type="ECO:0000256" key="3">
    <source>
        <dbReference type="ARBA" id="ARBA00022692"/>
    </source>
</evidence>
<evidence type="ECO:0000259" key="8">
    <source>
        <dbReference type="Pfam" id="PF01292"/>
    </source>
</evidence>
<dbReference type="AlphaFoldDB" id="A0A7X0MKC5"/>
<dbReference type="PANTHER" id="PTHR30485:SF1">
    <property type="entry name" value="CYTOCHROME YDHU-RELATED"/>
    <property type="match status" value="1"/>
</dbReference>
<dbReference type="Gene3D" id="1.20.950.20">
    <property type="entry name" value="Transmembrane di-heme cytochromes, Chain C"/>
    <property type="match status" value="1"/>
</dbReference>
<feature type="domain" description="Cytochrome b561 bacterial/Ni-hydrogenase" evidence="8">
    <location>
        <begin position="8"/>
        <end position="209"/>
    </location>
</feature>
<dbReference type="GO" id="GO:0020037">
    <property type="term" value="F:heme binding"/>
    <property type="evidence" value="ECO:0007669"/>
    <property type="project" value="TreeGrafter"/>
</dbReference>
<keyword evidence="2" id="KW-1003">Cell membrane</keyword>
<feature type="transmembrane region" description="Helical" evidence="7">
    <location>
        <begin position="20"/>
        <end position="37"/>
    </location>
</feature>
<evidence type="ECO:0000256" key="1">
    <source>
        <dbReference type="ARBA" id="ARBA00004651"/>
    </source>
</evidence>
<dbReference type="InterPro" id="IPR011577">
    <property type="entry name" value="Cyt_b561_bac/Ni-Hgenase"/>
</dbReference>
<sequence>MKVIHEKHPLAMRWTHWVNFPILLVMIWSGMLIYWANDAYKIEIFGYTFIHFFPDWFYKLLHIPARLAEGMAFHFLFMWFFTLNGIFYLLYTLISGEWRQLVPNRHSFKEAWQVLLHDLHIRKFSPPQKKYNAAQRIAYTAIIIMGFGSVITGLAIYKPVQLYWLTWICGGYHFARIIHFVLTLGYVLFFMIHVMQVVLAGWNNFRSVISGFEVKELEPVPVPAIKKVQPKPKKIVKKPQVTDKTKKSDENDRK</sequence>
<name>A0A7X0MKC5_9SPHI</name>
<keyword evidence="3 7" id="KW-0812">Transmembrane</keyword>
<gene>
    <name evidence="9" type="ORF">HDF25_004093</name>
</gene>
<comment type="caution">
    <text evidence="9">The sequence shown here is derived from an EMBL/GenBank/DDBJ whole genome shotgun (WGS) entry which is preliminary data.</text>
</comment>
<keyword evidence="5 7" id="KW-0472">Membrane</keyword>
<keyword evidence="4 7" id="KW-1133">Transmembrane helix</keyword>
<proteinExistence type="predicted"/>
<comment type="subcellular location">
    <subcellularLocation>
        <location evidence="1">Cell membrane</location>
        <topology evidence="1">Multi-pass membrane protein</topology>
    </subcellularLocation>
</comment>
<evidence type="ECO:0000256" key="4">
    <source>
        <dbReference type="ARBA" id="ARBA00022989"/>
    </source>
</evidence>
<dbReference type="EMBL" id="JACHCC010000011">
    <property type="protein sequence ID" value="MBB6501916.1"/>
    <property type="molecule type" value="Genomic_DNA"/>
</dbReference>
<dbReference type="SUPFAM" id="SSF81342">
    <property type="entry name" value="Transmembrane di-heme cytochromes"/>
    <property type="match status" value="1"/>
</dbReference>
<organism evidence="9 10">
    <name type="scientific">Pedobacter cryoconitis</name>
    <dbReference type="NCBI Taxonomy" id="188932"/>
    <lineage>
        <taxon>Bacteria</taxon>
        <taxon>Pseudomonadati</taxon>
        <taxon>Bacteroidota</taxon>
        <taxon>Sphingobacteriia</taxon>
        <taxon>Sphingobacteriales</taxon>
        <taxon>Sphingobacteriaceae</taxon>
        <taxon>Pedobacter</taxon>
    </lineage>
</organism>
<dbReference type="PANTHER" id="PTHR30485">
    <property type="entry name" value="NI/FE-HYDROGENASE 1 B-TYPE CYTOCHROME SUBUNIT"/>
    <property type="match status" value="1"/>
</dbReference>
<evidence type="ECO:0000313" key="9">
    <source>
        <dbReference type="EMBL" id="MBB6501916.1"/>
    </source>
</evidence>
<dbReference type="GO" id="GO:0009055">
    <property type="term" value="F:electron transfer activity"/>
    <property type="evidence" value="ECO:0007669"/>
    <property type="project" value="InterPro"/>
</dbReference>
<dbReference type="GO" id="GO:0022904">
    <property type="term" value="P:respiratory electron transport chain"/>
    <property type="evidence" value="ECO:0007669"/>
    <property type="project" value="InterPro"/>
</dbReference>
<evidence type="ECO:0000256" key="5">
    <source>
        <dbReference type="ARBA" id="ARBA00023136"/>
    </source>
</evidence>
<reference evidence="9 10" key="1">
    <citation type="submission" date="2020-08" db="EMBL/GenBank/DDBJ databases">
        <title>Genomic Encyclopedia of Type Strains, Phase IV (KMG-V): Genome sequencing to study the core and pangenomes of soil and plant-associated prokaryotes.</title>
        <authorList>
            <person name="Whitman W."/>
        </authorList>
    </citation>
    <scope>NUCLEOTIDE SEQUENCE [LARGE SCALE GENOMIC DNA]</scope>
    <source>
        <strain evidence="9 10">M2T3</strain>
    </source>
</reference>
<dbReference type="GO" id="GO:0005886">
    <property type="term" value="C:plasma membrane"/>
    <property type="evidence" value="ECO:0007669"/>
    <property type="project" value="UniProtKB-SubCell"/>
</dbReference>
<feature type="transmembrane region" description="Helical" evidence="7">
    <location>
        <begin position="137"/>
        <end position="157"/>
    </location>
</feature>